<evidence type="ECO:0000256" key="2">
    <source>
        <dbReference type="ARBA" id="ARBA00022692"/>
    </source>
</evidence>
<dbReference type="Gene3D" id="3.90.226.10">
    <property type="entry name" value="2-enoyl-CoA Hydratase, Chain A, domain 1"/>
    <property type="match status" value="1"/>
</dbReference>
<accession>A0A7Y8GTF5</accession>
<gene>
    <name evidence="10" type="ORF">F3K02_04625</name>
</gene>
<reference evidence="10 11" key="1">
    <citation type="submission" date="2019-09" db="EMBL/GenBank/DDBJ databases">
        <title>Hydrogenophaga aromatica sp. nov., isolated from a para-xylene-degrading enrichment culture.</title>
        <authorList>
            <person name="Tancsics A."/>
            <person name="Banerjee S."/>
        </authorList>
    </citation>
    <scope>NUCLEOTIDE SEQUENCE [LARGE SCALE GENOMIC DNA]</scope>
    <source>
        <strain evidence="10 11">D2P1</strain>
    </source>
</reference>
<protein>
    <submittedName>
        <fullName evidence="10">Nodulation protein NfeD</fullName>
    </submittedName>
</protein>
<dbReference type="InterPro" id="IPR056738">
    <property type="entry name" value="NfeD1b_N"/>
</dbReference>
<dbReference type="InterPro" id="IPR056739">
    <property type="entry name" value="NfeD_membrane"/>
</dbReference>
<evidence type="ECO:0000259" key="8">
    <source>
        <dbReference type="Pfam" id="PF24961"/>
    </source>
</evidence>
<dbReference type="EMBL" id="VYGV01000006">
    <property type="protein sequence ID" value="NWF44539.1"/>
    <property type="molecule type" value="Genomic_DNA"/>
</dbReference>
<evidence type="ECO:0000256" key="3">
    <source>
        <dbReference type="ARBA" id="ARBA00022989"/>
    </source>
</evidence>
<dbReference type="InterPro" id="IPR002810">
    <property type="entry name" value="NfeD-like_C"/>
</dbReference>
<comment type="subcellular location">
    <subcellularLocation>
        <location evidence="1">Membrane</location>
        <topology evidence="1">Multi-pass membrane protein</topology>
    </subcellularLocation>
</comment>
<dbReference type="Gene3D" id="2.40.50.140">
    <property type="entry name" value="Nucleic acid-binding proteins"/>
    <property type="match status" value="1"/>
</dbReference>
<feature type="compositionally biased region" description="Pro residues" evidence="5">
    <location>
        <begin position="153"/>
        <end position="167"/>
    </location>
</feature>
<keyword evidence="2 6" id="KW-0812">Transmembrane</keyword>
<dbReference type="Pfam" id="PF01957">
    <property type="entry name" value="NfeD"/>
    <property type="match status" value="1"/>
</dbReference>
<dbReference type="Proteomes" id="UP000545507">
    <property type="component" value="Unassembled WGS sequence"/>
</dbReference>
<feature type="transmembrane region" description="Helical" evidence="6">
    <location>
        <begin position="319"/>
        <end position="336"/>
    </location>
</feature>
<dbReference type="CDD" id="cd07020">
    <property type="entry name" value="Clp_protease_NfeD_1"/>
    <property type="match status" value="1"/>
</dbReference>
<feature type="domain" description="NfeD integral membrane" evidence="8">
    <location>
        <begin position="275"/>
        <end position="388"/>
    </location>
</feature>
<feature type="region of interest" description="Disordered" evidence="5">
    <location>
        <begin position="139"/>
        <end position="169"/>
    </location>
</feature>
<evidence type="ECO:0000313" key="10">
    <source>
        <dbReference type="EMBL" id="NWF44539.1"/>
    </source>
</evidence>
<feature type="transmembrane region" description="Helical" evidence="6">
    <location>
        <begin position="374"/>
        <end position="395"/>
    </location>
</feature>
<dbReference type="InterPro" id="IPR052165">
    <property type="entry name" value="Membrane_assoc_protease"/>
</dbReference>
<name>A0A7Y8GTF5_9BURK</name>
<proteinExistence type="predicted"/>
<evidence type="ECO:0000259" key="9">
    <source>
        <dbReference type="Pfam" id="PF25145"/>
    </source>
</evidence>
<dbReference type="InterPro" id="IPR012340">
    <property type="entry name" value="NA-bd_OB-fold"/>
</dbReference>
<feature type="transmembrane region" description="Helical" evidence="6">
    <location>
        <begin position="343"/>
        <end position="362"/>
    </location>
</feature>
<keyword evidence="11" id="KW-1185">Reference proteome</keyword>
<sequence length="473" mass="48908">MDPRAVGGDRISRIRGWWVWAALLWAFAVTGVRAEPVMVLTVQGAIGPASADYVIRGLQRAQQQGAPLVVLELDTPGGLDTSMRQIIQAILASPVPVATYVTPQGARAASAGTYILYASHIAAMAPATTLGAATPVAIGMPGAPQAPRERPDPAPTPPGAPGTPAPASPVDAMTAKQVNDAAAFIRGLALQHGRNAAWAERAVREAASLAAAEALREKVVDVVARDIADLLAQIDGRTVRMASGELRLQTRGLTTVAQPPDWRHRLLGVIANPSLALILLMIGVYGLMFEFSSPGFGLPGTVGALCLLLAMFALQLLPVNYAALALILLGFALLAAELLSPSFGVLGVGGVVAFIAGGLLLFDRDVPGLGVPLPLIFGIAVTAAAAVLLGGGMALRARRAPVVSGGEGLVGALGEVLLVQGDEAWAEVRGERWQVRSESPLLPGQRVRVLGLSDLVLQVRPDTENSSASQPSP</sequence>
<dbReference type="SUPFAM" id="SSF52096">
    <property type="entry name" value="ClpP/crotonase"/>
    <property type="match status" value="1"/>
</dbReference>
<evidence type="ECO:0000313" key="11">
    <source>
        <dbReference type="Proteomes" id="UP000545507"/>
    </source>
</evidence>
<dbReference type="Pfam" id="PF25145">
    <property type="entry name" value="NfeD1b_N"/>
    <property type="match status" value="1"/>
</dbReference>
<evidence type="ECO:0000256" key="6">
    <source>
        <dbReference type="SAM" id="Phobius"/>
    </source>
</evidence>
<dbReference type="GO" id="GO:0016020">
    <property type="term" value="C:membrane"/>
    <property type="evidence" value="ECO:0007669"/>
    <property type="project" value="UniProtKB-SubCell"/>
</dbReference>
<feature type="domain" description="NfeD-like C-terminal" evidence="7">
    <location>
        <begin position="407"/>
        <end position="461"/>
    </location>
</feature>
<comment type="caution">
    <text evidence="10">The sequence shown here is derived from an EMBL/GenBank/DDBJ whole genome shotgun (WGS) entry which is preliminary data.</text>
</comment>
<dbReference type="PANTHER" id="PTHR33507">
    <property type="entry name" value="INNER MEMBRANE PROTEIN YBBJ"/>
    <property type="match status" value="1"/>
</dbReference>
<evidence type="ECO:0000256" key="1">
    <source>
        <dbReference type="ARBA" id="ARBA00004141"/>
    </source>
</evidence>
<feature type="transmembrane region" description="Helical" evidence="6">
    <location>
        <begin position="266"/>
        <end position="288"/>
    </location>
</feature>
<evidence type="ECO:0000256" key="4">
    <source>
        <dbReference type="ARBA" id="ARBA00023136"/>
    </source>
</evidence>
<dbReference type="FunFam" id="3.90.226.10:FF:000089">
    <property type="entry name" value="Membrane-bound serine protease"/>
    <property type="match status" value="1"/>
</dbReference>
<dbReference type="Pfam" id="PF24961">
    <property type="entry name" value="NfeD_membrane"/>
    <property type="match status" value="1"/>
</dbReference>
<dbReference type="PANTHER" id="PTHR33507:SF4">
    <property type="entry name" value="NODULATION COMPETITIVENESS PROTEIN NFED"/>
    <property type="match status" value="1"/>
</dbReference>
<keyword evidence="4 6" id="KW-0472">Membrane</keyword>
<feature type="domain" description="NfeD1b N-terminal" evidence="9">
    <location>
        <begin position="37"/>
        <end position="136"/>
    </location>
</feature>
<keyword evidence="3 6" id="KW-1133">Transmembrane helix</keyword>
<evidence type="ECO:0000256" key="5">
    <source>
        <dbReference type="SAM" id="MobiDB-lite"/>
    </source>
</evidence>
<dbReference type="AlphaFoldDB" id="A0A7Y8GTF5"/>
<dbReference type="InterPro" id="IPR029045">
    <property type="entry name" value="ClpP/crotonase-like_dom_sf"/>
</dbReference>
<dbReference type="SUPFAM" id="SSF141322">
    <property type="entry name" value="NfeD domain-like"/>
    <property type="match status" value="1"/>
</dbReference>
<organism evidence="10 11">
    <name type="scientific">Hydrogenophaga aromaticivorans</name>
    <dbReference type="NCBI Taxonomy" id="2610898"/>
    <lineage>
        <taxon>Bacteria</taxon>
        <taxon>Pseudomonadati</taxon>
        <taxon>Pseudomonadota</taxon>
        <taxon>Betaproteobacteria</taxon>
        <taxon>Burkholderiales</taxon>
        <taxon>Comamonadaceae</taxon>
        <taxon>Hydrogenophaga</taxon>
    </lineage>
</organism>
<evidence type="ECO:0000259" key="7">
    <source>
        <dbReference type="Pfam" id="PF01957"/>
    </source>
</evidence>